<dbReference type="Pfam" id="PF14027">
    <property type="entry name" value="Questin_oxidase"/>
    <property type="match status" value="1"/>
</dbReference>
<reference evidence="2 3" key="1">
    <citation type="submission" date="2024-02" db="EMBL/GenBank/DDBJ databases">
        <title>A draft genome for the cacao thread blight pathogen Marasmius crinis-equi.</title>
        <authorList>
            <person name="Cohen S.P."/>
            <person name="Baruah I.K."/>
            <person name="Amoako-Attah I."/>
            <person name="Bukari Y."/>
            <person name="Meinhardt L.W."/>
            <person name="Bailey B.A."/>
        </authorList>
    </citation>
    <scope>NUCLEOTIDE SEQUENCE [LARGE SCALE GENOMIC DNA]</scope>
    <source>
        <strain evidence="2 3">GH-76</strain>
    </source>
</reference>
<keyword evidence="1" id="KW-0560">Oxidoreductase</keyword>
<gene>
    <name evidence="2" type="ORF">V5O48_007960</name>
</gene>
<evidence type="ECO:0000256" key="1">
    <source>
        <dbReference type="ARBA" id="ARBA00023002"/>
    </source>
</evidence>
<dbReference type="InterPro" id="IPR025337">
    <property type="entry name" value="Questin_oxidase-like"/>
</dbReference>
<evidence type="ECO:0000313" key="2">
    <source>
        <dbReference type="EMBL" id="KAL0573991.1"/>
    </source>
</evidence>
<keyword evidence="3" id="KW-1185">Reference proteome</keyword>
<evidence type="ECO:0000313" key="3">
    <source>
        <dbReference type="Proteomes" id="UP001465976"/>
    </source>
</evidence>
<protein>
    <submittedName>
        <fullName evidence="2">Uncharacterized protein</fullName>
    </submittedName>
</protein>
<dbReference type="Proteomes" id="UP001465976">
    <property type="component" value="Unassembled WGS sequence"/>
</dbReference>
<accession>A0ABR3FFC9</accession>
<proteinExistence type="predicted"/>
<organism evidence="2 3">
    <name type="scientific">Marasmius crinis-equi</name>
    <dbReference type="NCBI Taxonomy" id="585013"/>
    <lineage>
        <taxon>Eukaryota</taxon>
        <taxon>Fungi</taxon>
        <taxon>Dikarya</taxon>
        <taxon>Basidiomycota</taxon>
        <taxon>Agaricomycotina</taxon>
        <taxon>Agaricomycetes</taxon>
        <taxon>Agaricomycetidae</taxon>
        <taxon>Agaricales</taxon>
        <taxon>Marasmiineae</taxon>
        <taxon>Marasmiaceae</taxon>
        <taxon>Marasmius</taxon>
    </lineage>
</organism>
<dbReference type="EMBL" id="JBAHYK010000441">
    <property type="protein sequence ID" value="KAL0573991.1"/>
    <property type="molecule type" value="Genomic_DNA"/>
</dbReference>
<sequence>MDAAVYPSIASAVIQTPALTADCSILLNESTHAFTVLARIVKDTGIRGGNHKVGFLGYNMYRWVMGQSGDAIYKHVEGWANFDAAAPEAVDRKVEELRWTIVLLYAVSGFQMGETTGFKADFFK</sequence>
<name>A0ABR3FFC9_9AGAR</name>
<comment type="caution">
    <text evidence="2">The sequence shown here is derived from an EMBL/GenBank/DDBJ whole genome shotgun (WGS) entry which is preliminary data.</text>
</comment>